<gene>
    <name evidence="4" type="ORF">Tco_0823862</name>
</gene>
<evidence type="ECO:0000259" key="3">
    <source>
        <dbReference type="Pfam" id="PF07727"/>
    </source>
</evidence>
<proteinExistence type="predicted"/>
<dbReference type="Pfam" id="PF14223">
    <property type="entry name" value="Retrotran_gag_2"/>
    <property type="match status" value="1"/>
</dbReference>
<feature type="compositionally biased region" description="Pro residues" evidence="2">
    <location>
        <begin position="8"/>
        <end position="19"/>
    </location>
</feature>
<dbReference type="PANTHER" id="PTHR11439:SF495">
    <property type="entry name" value="REVERSE TRANSCRIPTASE, RNA-DEPENDENT DNA POLYMERASE-RELATED"/>
    <property type="match status" value="1"/>
</dbReference>
<reference evidence="4" key="2">
    <citation type="submission" date="2022-01" db="EMBL/GenBank/DDBJ databases">
        <authorList>
            <person name="Yamashiro T."/>
            <person name="Shiraishi A."/>
            <person name="Satake H."/>
            <person name="Nakayama K."/>
        </authorList>
    </citation>
    <scope>NUCLEOTIDE SEQUENCE</scope>
</reference>
<evidence type="ECO:0000256" key="1">
    <source>
        <dbReference type="SAM" id="Coils"/>
    </source>
</evidence>
<feature type="compositionally biased region" description="Basic and acidic residues" evidence="2">
    <location>
        <begin position="1397"/>
        <end position="1412"/>
    </location>
</feature>
<feature type="compositionally biased region" description="Basic and acidic residues" evidence="2">
    <location>
        <begin position="1532"/>
        <end position="1546"/>
    </location>
</feature>
<comment type="caution">
    <text evidence="4">The sequence shown here is derived from an EMBL/GenBank/DDBJ whole genome shotgun (WGS) entry which is preliminary data.</text>
</comment>
<feature type="region of interest" description="Disordered" evidence="2">
    <location>
        <begin position="305"/>
        <end position="335"/>
    </location>
</feature>
<feature type="domain" description="Reverse transcriptase Ty1/copia-type" evidence="3">
    <location>
        <begin position="909"/>
        <end position="971"/>
    </location>
</feature>
<evidence type="ECO:0000256" key="2">
    <source>
        <dbReference type="SAM" id="MobiDB-lite"/>
    </source>
</evidence>
<evidence type="ECO:0000313" key="4">
    <source>
        <dbReference type="EMBL" id="GJT02693.1"/>
    </source>
</evidence>
<dbReference type="InterPro" id="IPR013103">
    <property type="entry name" value="RVT_2"/>
</dbReference>
<keyword evidence="5" id="KW-1185">Reference proteome</keyword>
<dbReference type="Proteomes" id="UP001151760">
    <property type="component" value="Unassembled WGS sequence"/>
</dbReference>
<reference evidence="4" key="1">
    <citation type="journal article" date="2022" name="Int. J. Mol. Sci.">
        <title>Draft Genome of Tanacetum Coccineum: Genomic Comparison of Closely Related Tanacetum-Family Plants.</title>
        <authorList>
            <person name="Yamashiro T."/>
            <person name="Shiraishi A."/>
            <person name="Nakayama K."/>
            <person name="Satake H."/>
        </authorList>
    </citation>
    <scope>NUCLEOTIDE SEQUENCE</scope>
</reference>
<name>A0ABQ5AK27_9ASTR</name>
<feature type="region of interest" description="Disordered" evidence="2">
    <location>
        <begin position="1515"/>
        <end position="1565"/>
    </location>
</feature>
<dbReference type="EMBL" id="BQNB010012369">
    <property type="protein sequence ID" value="GJT02693.1"/>
    <property type="molecule type" value="Genomic_DNA"/>
</dbReference>
<protein>
    <submittedName>
        <fullName evidence="4">Ribonuclease H-like domain-containing protein</fullName>
    </submittedName>
</protein>
<feature type="region of interest" description="Disordered" evidence="2">
    <location>
        <begin position="1300"/>
        <end position="1325"/>
    </location>
</feature>
<feature type="coiled-coil region" evidence="1">
    <location>
        <begin position="1570"/>
        <end position="1597"/>
    </location>
</feature>
<organism evidence="4 5">
    <name type="scientific">Tanacetum coccineum</name>
    <dbReference type="NCBI Taxonomy" id="301880"/>
    <lineage>
        <taxon>Eukaryota</taxon>
        <taxon>Viridiplantae</taxon>
        <taxon>Streptophyta</taxon>
        <taxon>Embryophyta</taxon>
        <taxon>Tracheophyta</taxon>
        <taxon>Spermatophyta</taxon>
        <taxon>Magnoliopsida</taxon>
        <taxon>eudicotyledons</taxon>
        <taxon>Gunneridae</taxon>
        <taxon>Pentapetalae</taxon>
        <taxon>asterids</taxon>
        <taxon>campanulids</taxon>
        <taxon>Asterales</taxon>
        <taxon>Asteraceae</taxon>
        <taxon>Asteroideae</taxon>
        <taxon>Anthemideae</taxon>
        <taxon>Anthemidinae</taxon>
        <taxon>Tanacetum</taxon>
    </lineage>
</organism>
<dbReference type="CDD" id="cd09272">
    <property type="entry name" value="RNase_HI_RT_Ty1"/>
    <property type="match status" value="1"/>
</dbReference>
<keyword evidence="1" id="KW-0175">Coiled coil</keyword>
<feature type="region of interest" description="Disordered" evidence="2">
    <location>
        <begin position="1"/>
        <end position="29"/>
    </location>
</feature>
<feature type="compositionally biased region" description="Acidic residues" evidence="2">
    <location>
        <begin position="1547"/>
        <end position="1558"/>
    </location>
</feature>
<evidence type="ECO:0000313" key="5">
    <source>
        <dbReference type="Proteomes" id="UP001151760"/>
    </source>
</evidence>
<accession>A0ABQ5AK27</accession>
<dbReference type="Pfam" id="PF07727">
    <property type="entry name" value="RVT_2"/>
    <property type="match status" value="1"/>
</dbReference>
<sequence>MSGSQDEIPPPPPPPPPSQTPTQQTPHTVSTIKLPILKKGEYDIWAMKMEHYLAHTDYPIWEVIQNGNGPVSITTDTQGQIKVLPPRTAEEILARERERKARTTLLMALPEDHLAKFHKMTDAKEMWEAIKSRFGGNDESKKMQKYILKQQFEGFSVSNSEGLHKGYDRFQSLLSQLEIHGAGVSTEDANQKFLRVFENDVKGSTASSSSTQNVAFVSKNTSSTNDVSTTCGVSNLSGQNSQYEHSSSYSLLANQSSCPQLDHEDLEQLDEFDLEEMDLKWQVAMISMRMKKFYKKTGHFARECRTKENQDSRMRDAWNSRNKDGRRSSKQEDSKALVTIDGECVDWTSHSEEEDYALMACNSSGSDTEYGLDRRSGVRLLTPLKTPQSNELWLHSQGKDAFVASLTQLSESREIHSVSANDKFGLGYGDHRYDGILSYENEVLQSVFMGKESDLKFNLYMNRLLTIFHYGPKQSQLVNLEPKPVNFDTCKSNISTETPELVSEPVINEPNAVCQHKVWSDAPIIMEYESDSEDEHVSLPTEEQETPSFANQQVKTPRETVKNQFTHSKNPKVDKKGLGYGFTTKACFVFGSLSHLIRDCDFHEKRMAKQAELNNRMRKKSTVLTRTGTIPVSTVRVSGFQHMLLQNQRDVIDSGCSSTDGKQGLFADYQTLMAAPCTEDIIDAGDSEEKEVELLKTTLYCNMSSYSQQSMSVISKGCRKEFAQQTEDLLLQAGAAKTSSTNIVNTASTPVSTASPYGGLSFTDLTNTDQDDSEIPALEEIYDNPTDGIFTNSSYDDEGAVADFTNLEPVVNVSPIPTSRINSIHPSTLILRDPQSAVQTRSKVTKSSGAHAFVSYIQKQRRNNHKDFQHCLFACFLSQNEPKKISEALEDESWVDAMQEELLQFKIQKVWILVDLPYGKKAIGTKWVYRNKKDERGVVVRNKARLVAQGHRQEEGIDYDEVFAPMARIEALGRDICVSTLFYRSSQYPRRVYKVVKALYGLPPSPRAWPDIMFAVCACSRFQVTPKTSHLSAVKKIFRYLKGKPKMGLWYLRVSLFDLEAYSDSDYAGANLDRKSTTRGCQFLGKRLISWQYKKQTIVATSTTEAEYVVAANCCGQVLWIQNQMLDYGFNFMNTKIYIDNESTICIVKNPVYHSKTKHIAIRHHFIRDAYEKKIIQVLKIHTDDNVADLLTKAFDVSRTLDGTEALLLPKLFILWLAEVSTDSAKYITAKVAGKPVSISETSIKTDLLFDDADRIDSLPNQAIFDAIQLMGKVFSFMVKKGKHFSGKVTPLFSHMLVQPTEDEGEQSERPSEPQPSPSPTHPRFLVGIKEGSQPIKILQDMSGAMDTPISVYDLLSLCIKSLDEKCIIEVKIGRQEVLKETMDAKGIYMESEDAQDVGRTRNVVSEEKESADNGVSTKDAVSTEDVVSTDKVKVSTDKSRDSTDKEKDSTDRKDKGTDAQIKGRSATPTTPTPTPTTFRDVETIAQVLLNMSQAKAVSREKEKGVELKDVKEIKRPRPTSTRSLLTLKPLPKIDPKDKGKEKIEVENESDYESEGIPEAEKKVQEDWEAEKEVKKLAVAEATKAALSNEYDFIQARIEADRLLALRLQDEEER</sequence>
<dbReference type="PANTHER" id="PTHR11439">
    <property type="entry name" value="GAG-POL-RELATED RETROTRANSPOSON"/>
    <property type="match status" value="1"/>
</dbReference>
<feature type="region of interest" description="Disordered" evidence="2">
    <location>
        <begin position="1390"/>
        <end position="1479"/>
    </location>
</feature>
<feature type="compositionally biased region" description="Basic and acidic residues" evidence="2">
    <location>
        <begin position="1429"/>
        <end position="1458"/>
    </location>
</feature>